<organism evidence="1 2">
    <name type="scientific">Leptolyngbya cf. ectocarpi LEGE 11479</name>
    <dbReference type="NCBI Taxonomy" id="1828722"/>
    <lineage>
        <taxon>Bacteria</taxon>
        <taxon>Bacillati</taxon>
        <taxon>Cyanobacteriota</taxon>
        <taxon>Cyanophyceae</taxon>
        <taxon>Leptolyngbyales</taxon>
        <taxon>Leptolyngbyaceae</taxon>
        <taxon>Leptolyngbya group</taxon>
        <taxon>Leptolyngbya</taxon>
    </lineage>
</organism>
<name>A0A929F8Q0_LEPEC</name>
<gene>
    <name evidence="1" type="ORF">IQ260_20000</name>
</gene>
<proteinExistence type="predicted"/>
<dbReference type="EMBL" id="JADEXP010000216">
    <property type="protein sequence ID" value="MBE9068931.1"/>
    <property type="molecule type" value="Genomic_DNA"/>
</dbReference>
<dbReference type="AlphaFoldDB" id="A0A929F8Q0"/>
<protein>
    <submittedName>
        <fullName evidence="1">Uncharacterized protein</fullName>
    </submittedName>
</protein>
<dbReference type="RefSeq" id="WP_193994854.1">
    <property type="nucleotide sequence ID" value="NZ_JADEXP010000216.1"/>
</dbReference>
<evidence type="ECO:0000313" key="2">
    <source>
        <dbReference type="Proteomes" id="UP000615026"/>
    </source>
</evidence>
<evidence type="ECO:0000313" key="1">
    <source>
        <dbReference type="EMBL" id="MBE9068931.1"/>
    </source>
</evidence>
<comment type="caution">
    <text evidence="1">The sequence shown here is derived from an EMBL/GenBank/DDBJ whole genome shotgun (WGS) entry which is preliminary data.</text>
</comment>
<reference evidence="1" key="1">
    <citation type="submission" date="2020-10" db="EMBL/GenBank/DDBJ databases">
        <authorList>
            <person name="Castelo-Branco R."/>
            <person name="Eusebio N."/>
            <person name="Adriana R."/>
            <person name="Vieira A."/>
            <person name="Brugerolle De Fraissinette N."/>
            <person name="Rezende De Castro R."/>
            <person name="Schneider M.P."/>
            <person name="Vasconcelos V."/>
            <person name="Leao P.N."/>
        </authorList>
    </citation>
    <scope>NUCLEOTIDE SEQUENCE</scope>
    <source>
        <strain evidence="1">LEGE 11479</strain>
    </source>
</reference>
<accession>A0A929F8Q0</accession>
<sequence>MAGDYPHQVKLFHQSLYRFKGVMEVNTGIKKLDKISPQEYQLSGKMGDLPHALLHRTQGGLSNEAWANTDVILSYDRAGWLTLEFLAWWIRDQSRHGEQIQMRPLALAPVADDEIQLGHTLKFVIDHFCLLPDQGPEAMLALLGARGQALNSAINIYIDVLGDLLVEEPSAD</sequence>
<keyword evidence="2" id="KW-1185">Reference proteome</keyword>
<dbReference type="Proteomes" id="UP000615026">
    <property type="component" value="Unassembled WGS sequence"/>
</dbReference>